<dbReference type="InterPro" id="IPR000679">
    <property type="entry name" value="Znf_GATA"/>
</dbReference>
<accession>A0A9P7E3Z6</accession>
<organism evidence="11 12">
    <name type="scientific">Suillus plorans</name>
    <dbReference type="NCBI Taxonomy" id="116603"/>
    <lineage>
        <taxon>Eukaryota</taxon>
        <taxon>Fungi</taxon>
        <taxon>Dikarya</taxon>
        <taxon>Basidiomycota</taxon>
        <taxon>Agaricomycotina</taxon>
        <taxon>Agaricomycetes</taxon>
        <taxon>Agaricomycetidae</taxon>
        <taxon>Boletales</taxon>
        <taxon>Suillineae</taxon>
        <taxon>Suillaceae</taxon>
        <taxon>Suillus</taxon>
    </lineage>
</organism>
<feature type="compositionally biased region" description="Polar residues" evidence="9">
    <location>
        <begin position="710"/>
        <end position="722"/>
    </location>
</feature>
<evidence type="ECO:0000256" key="5">
    <source>
        <dbReference type="ARBA" id="ARBA00023015"/>
    </source>
</evidence>
<dbReference type="Pfam" id="PF08550">
    <property type="entry name" value="GATA_AreA"/>
    <property type="match status" value="1"/>
</dbReference>
<gene>
    <name evidence="11" type="ORF">HD556DRAFT_56956</name>
</gene>
<dbReference type="PANTHER" id="PTHR10071:SF281">
    <property type="entry name" value="BOX A-BINDING FACTOR-RELATED"/>
    <property type="match status" value="1"/>
</dbReference>
<keyword evidence="6" id="KW-0804">Transcription</keyword>
<proteinExistence type="predicted"/>
<comment type="caution">
    <text evidence="11">The sequence shown here is derived from an EMBL/GenBank/DDBJ whole genome shotgun (WGS) entry which is preliminary data.</text>
</comment>
<evidence type="ECO:0000259" key="10">
    <source>
        <dbReference type="PROSITE" id="PS50114"/>
    </source>
</evidence>
<keyword evidence="2" id="KW-0479">Metal-binding</keyword>
<feature type="compositionally biased region" description="Low complexity" evidence="9">
    <location>
        <begin position="894"/>
        <end position="931"/>
    </location>
</feature>
<feature type="compositionally biased region" description="Polar residues" evidence="9">
    <location>
        <begin position="395"/>
        <end position="411"/>
    </location>
</feature>
<dbReference type="InterPro" id="IPR013860">
    <property type="entry name" value="AreA_GATA"/>
</dbReference>
<dbReference type="GO" id="GO:0045944">
    <property type="term" value="P:positive regulation of transcription by RNA polymerase II"/>
    <property type="evidence" value="ECO:0007669"/>
    <property type="project" value="TreeGrafter"/>
</dbReference>
<dbReference type="InterPro" id="IPR013088">
    <property type="entry name" value="Znf_NHR/GATA"/>
</dbReference>
<feature type="compositionally biased region" description="Low complexity" evidence="9">
    <location>
        <begin position="723"/>
        <end position="742"/>
    </location>
</feature>
<evidence type="ECO:0000256" key="6">
    <source>
        <dbReference type="ARBA" id="ARBA00023163"/>
    </source>
</evidence>
<dbReference type="Pfam" id="PF00320">
    <property type="entry name" value="GATA"/>
    <property type="match status" value="2"/>
</dbReference>
<keyword evidence="3 8" id="KW-0863">Zinc-finger</keyword>
<reference evidence="11" key="1">
    <citation type="journal article" date="2020" name="New Phytol.">
        <title>Comparative genomics reveals dynamic genome evolution in host specialist ectomycorrhizal fungi.</title>
        <authorList>
            <person name="Lofgren L.A."/>
            <person name="Nguyen N.H."/>
            <person name="Vilgalys R."/>
            <person name="Ruytinx J."/>
            <person name="Liao H.L."/>
            <person name="Branco S."/>
            <person name="Kuo A."/>
            <person name="LaButti K."/>
            <person name="Lipzen A."/>
            <person name="Andreopoulos W."/>
            <person name="Pangilinan J."/>
            <person name="Riley R."/>
            <person name="Hundley H."/>
            <person name="Na H."/>
            <person name="Barry K."/>
            <person name="Grigoriev I.V."/>
            <person name="Stajich J.E."/>
            <person name="Kennedy P.G."/>
        </authorList>
    </citation>
    <scope>NUCLEOTIDE SEQUENCE</scope>
    <source>
        <strain evidence="11">S12</strain>
    </source>
</reference>
<feature type="region of interest" description="Disordered" evidence="9">
    <location>
        <begin position="694"/>
        <end position="770"/>
    </location>
</feature>
<dbReference type="Gene3D" id="3.30.50.10">
    <property type="entry name" value="Erythroid Transcription Factor GATA-1, subunit A"/>
    <property type="match status" value="2"/>
</dbReference>
<protein>
    <recommendedName>
        <fullName evidence="10">GATA-type domain-containing protein</fullName>
    </recommendedName>
</protein>
<feature type="compositionally biased region" description="Basic residues" evidence="9">
    <location>
        <begin position="377"/>
        <end position="387"/>
    </location>
</feature>
<name>A0A9P7E3Z6_9AGAM</name>
<feature type="compositionally biased region" description="Pro residues" evidence="9">
    <location>
        <begin position="362"/>
        <end position="372"/>
    </location>
</feature>
<keyword evidence="5" id="KW-0805">Transcription regulation</keyword>
<evidence type="ECO:0000313" key="11">
    <source>
        <dbReference type="EMBL" id="KAG1810494.1"/>
    </source>
</evidence>
<evidence type="ECO:0000256" key="9">
    <source>
        <dbReference type="SAM" id="MobiDB-lite"/>
    </source>
</evidence>
<feature type="region of interest" description="Disordered" evidence="9">
    <location>
        <begin position="149"/>
        <end position="211"/>
    </location>
</feature>
<feature type="region of interest" description="Disordered" evidence="9">
    <location>
        <begin position="317"/>
        <end position="442"/>
    </location>
</feature>
<evidence type="ECO:0000256" key="1">
    <source>
        <dbReference type="ARBA" id="ARBA00004123"/>
    </source>
</evidence>
<evidence type="ECO:0000256" key="3">
    <source>
        <dbReference type="ARBA" id="ARBA00022771"/>
    </source>
</evidence>
<feature type="compositionally biased region" description="Basic and acidic residues" evidence="9">
    <location>
        <begin position="167"/>
        <end position="177"/>
    </location>
</feature>
<dbReference type="GO" id="GO:0008270">
    <property type="term" value="F:zinc ion binding"/>
    <property type="evidence" value="ECO:0007669"/>
    <property type="project" value="UniProtKB-KW"/>
</dbReference>
<evidence type="ECO:0000256" key="4">
    <source>
        <dbReference type="ARBA" id="ARBA00022833"/>
    </source>
</evidence>
<feature type="compositionally biased region" description="Low complexity" evidence="9">
    <location>
        <begin position="846"/>
        <end position="884"/>
    </location>
</feature>
<dbReference type="SMART" id="SM00401">
    <property type="entry name" value="ZnF_GATA"/>
    <property type="match status" value="2"/>
</dbReference>
<dbReference type="PRINTS" id="PR00619">
    <property type="entry name" value="GATAZNFINGER"/>
</dbReference>
<keyword evidence="7" id="KW-0539">Nucleus</keyword>
<dbReference type="InterPro" id="IPR039355">
    <property type="entry name" value="Transcription_factor_GATA"/>
</dbReference>
<dbReference type="AlphaFoldDB" id="A0A9P7E3Z6"/>
<feature type="domain" description="GATA-type" evidence="10">
    <location>
        <begin position="489"/>
        <end position="538"/>
    </location>
</feature>
<evidence type="ECO:0000256" key="8">
    <source>
        <dbReference type="PROSITE-ProRule" id="PRU00094"/>
    </source>
</evidence>
<feature type="compositionally biased region" description="Polar residues" evidence="9">
    <location>
        <begin position="190"/>
        <end position="211"/>
    </location>
</feature>
<dbReference type="PROSITE" id="PS50114">
    <property type="entry name" value="GATA_ZN_FINGER_2"/>
    <property type="match status" value="2"/>
</dbReference>
<dbReference type="GeneID" id="64604744"/>
<dbReference type="RefSeq" id="XP_041168159.1">
    <property type="nucleotide sequence ID" value="XM_041310980.1"/>
</dbReference>
<feature type="region of interest" description="Disordered" evidence="9">
    <location>
        <begin position="834"/>
        <end position="933"/>
    </location>
</feature>
<sequence length="1052" mass="110025">MPSIVNLKFKGNKSFVAFSNLSDTESLTKTWKVCTKVASYLEQGQRLENLSWRLWHLQNLMVDTDNAKSKREFKKLSKNMGDKLDKEKGRAIESLEAPDFKRNASTDLIRQRAVERERSREASQNARPGTIKRMQFTFSIDAPPGSFPATSSSSYTFSGEGSTPTKPDLRPSVEFREGRRRRRGDGSSGTNHASSDSASNQNGVSSSTTNDSSYEKFAASYEKLHFPPIFSTSFGPTAILYSTPTLSNPMSYGEGVSGGCATGFSIYRPTIELPLDELLGEEYDGEDDQMADAPIEQLDDTKEDGNEEGDVVMRYDEYNSGNSNNVSTQPEGESLLGGSATAASAEQDVLMSDSRQQQQPQPSTPDPFPVPQVPSHSHTHAQSHPRTRGKDRSSKTPTNRPVLTVQTSATKKTGKAGRRASGGVKSPSSAAPSASALKHSAAASAKHTATATVPASATATSLNPLLTLGGAAPGGGKATLTAPGGVKAECSNCGATHTPLWRRGLNDELNCNACGLYCKLHKRPRPKSMRASHGEGRRGGASSLASALSTLSSVAAPPHSSSSATPVVEVVSPGVSAAAASASAIASVSPSAGISGSSNIATASSAKGAGVSSSSSAGPSVTATTTVTVIATATAGMGLGSGRGEVVEIIGSAQCYNCHTTATPLWRKDDEGKTVCNACGLYYKLHGSARPISMKSDIIRKRSRHDARAQRSSLTEPPSASNTPGTPSETPSQTQTPSASPGVSRRPTPSPSPILAPDSTTQPVASHNMSAGMGAGAGMVGTGMGGSSELMGALGDTYAVYNPFPGPYHPDYLSQNWVPPSMAGVSSGTNEALPFSGVDSIDGEVGSNASSSNASPNTNGAGNISNNNANPTANANSNSNTTGRTAKRRRMSTDSVSEPPSSAVSYSSYGGDSFRTGSGATSAGTSSSSRRSSMDFPFFSPYTVFRGNGNNAFWHHSSNGGGAERSPQFVHPPMLPEAAGISDGHAHGHGRGGHGHGMDFLHPPMMLPQEEESLFATYLHPPMILPQEGEQVQHGYEYGQGEYYETGNMQQY</sequence>
<evidence type="ECO:0000313" key="12">
    <source>
        <dbReference type="Proteomes" id="UP000719766"/>
    </source>
</evidence>
<keyword evidence="4" id="KW-0862">Zinc</keyword>
<feature type="domain" description="GATA-type" evidence="10">
    <location>
        <begin position="654"/>
        <end position="702"/>
    </location>
</feature>
<dbReference type="FunFam" id="3.30.50.10:FF:000007">
    <property type="entry name" value="Nitrogen regulatory AreA, N-terminal"/>
    <property type="match status" value="1"/>
</dbReference>
<dbReference type="OrthoDB" id="515401at2759"/>
<dbReference type="EMBL" id="JABBWE010000001">
    <property type="protein sequence ID" value="KAG1810494.1"/>
    <property type="molecule type" value="Genomic_DNA"/>
</dbReference>
<feature type="compositionally biased region" description="Polar residues" evidence="9">
    <location>
        <begin position="319"/>
        <end position="331"/>
    </location>
</feature>
<feature type="compositionally biased region" description="Basic and acidic residues" evidence="9">
    <location>
        <begin position="103"/>
        <end position="121"/>
    </location>
</feature>
<dbReference type="GO" id="GO:0000981">
    <property type="term" value="F:DNA-binding transcription factor activity, RNA polymerase II-specific"/>
    <property type="evidence" value="ECO:0007669"/>
    <property type="project" value="TreeGrafter"/>
</dbReference>
<feature type="compositionally biased region" description="Low complexity" evidence="9">
    <location>
        <begin position="149"/>
        <end position="163"/>
    </location>
</feature>
<dbReference type="GO" id="GO:0005634">
    <property type="term" value="C:nucleus"/>
    <property type="evidence" value="ECO:0007669"/>
    <property type="project" value="UniProtKB-SubCell"/>
</dbReference>
<dbReference type="Proteomes" id="UP000719766">
    <property type="component" value="Unassembled WGS sequence"/>
</dbReference>
<dbReference type="GO" id="GO:0000122">
    <property type="term" value="P:negative regulation of transcription by RNA polymerase II"/>
    <property type="evidence" value="ECO:0007669"/>
    <property type="project" value="TreeGrafter"/>
</dbReference>
<feature type="region of interest" description="Disordered" evidence="9">
    <location>
        <begin position="103"/>
        <end position="133"/>
    </location>
</feature>
<evidence type="ECO:0000256" key="7">
    <source>
        <dbReference type="ARBA" id="ARBA00023242"/>
    </source>
</evidence>
<dbReference type="PROSITE" id="PS00344">
    <property type="entry name" value="GATA_ZN_FINGER_1"/>
    <property type="match status" value="1"/>
</dbReference>
<dbReference type="SUPFAM" id="SSF57716">
    <property type="entry name" value="Glucocorticoid receptor-like (DNA-binding domain)"/>
    <property type="match status" value="2"/>
</dbReference>
<evidence type="ECO:0000256" key="2">
    <source>
        <dbReference type="ARBA" id="ARBA00022723"/>
    </source>
</evidence>
<keyword evidence="12" id="KW-1185">Reference proteome</keyword>
<dbReference type="CDD" id="cd00202">
    <property type="entry name" value="ZnF_GATA"/>
    <property type="match status" value="2"/>
</dbReference>
<comment type="subcellular location">
    <subcellularLocation>
        <location evidence="1">Nucleus</location>
    </subcellularLocation>
</comment>
<dbReference type="PANTHER" id="PTHR10071">
    <property type="entry name" value="TRANSCRIPTION FACTOR GATA FAMILY MEMBER"/>
    <property type="match status" value="1"/>
</dbReference>
<feature type="compositionally biased region" description="Low complexity" evidence="9">
    <location>
        <begin position="421"/>
        <end position="442"/>
    </location>
</feature>
<feature type="compositionally biased region" description="Low complexity" evidence="9">
    <location>
        <begin position="332"/>
        <end position="361"/>
    </location>
</feature>
<dbReference type="GO" id="GO:0000978">
    <property type="term" value="F:RNA polymerase II cis-regulatory region sequence-specific DNA binding"/>
    <property type="evidence" value="ECO:0007669"/>
    <property type="project" value="TreeGrafter"/>
</dbReference>